<keyword evidence="2" id="KW-1185">Reference proteome</keyword>
<gene>
    <name evidence="1" type="ORF">OIU77_029300</name>
</gene>
<sequence>MRSKDGPLLVVASGRDTISIASSI</sequence>
<proteinExistence type="predicted"/>
<dbReference type="Proteomes" id="UP001141253">
    <property type="component" value="Chromosome 9"/>
</dbReference>
<organism evidence="1 2">
    <name type="scientific">Salix suchowensis</name>
    <dbReference type="NCBI Taxonomy" id="1278906"/>
    <lineage>
        <taxon>Eukaryota</taxon>
        <taxon>Viridiplantae</taxon>
        <taxon>Streptophyta</taxon>
        <taxon>Embryophyta</taxon>
        <taxon>Tracheophyta</taxon>
        <taxon>Spermatophyta</taxon>
        <taxon>Magnoliopsida</taxon>
        <taxon>eudicotyledons</taxon>
        <taxon>Gunneridae</taxon>
        <taxon>Pentapetalae</taxon>
        <taxon>rosids</taxon>
        <taxon>fabids</taxon>
        <taxon>Malpighiales</taxon>
        <taxon>Salicaceae</taxon>
        <taxon>Saliceae</taxon>
        <taxon>Salix</taxon>
    </lineage>
</organism>
<name>A0ABQ9BKE0_9ROSI</name>
<reference evidence="1" key="1">
    <citation type="submission" date="2022-10" db="EMBL/GenBank/DDBJ databases">
        <authorList>
            <person name="Hyden B.L."/>
            <person name="Feng K."/>
            <person name="Yates T."/>
            <person name="Jawdy S."/>
            <person name="Smart L.B."/>
            <person name="Muchero W."/>
        </authorList>
    </citation>
    <scope>NUCLEOTIDE SEQUENCE</scope>
    <source>
        <tissue evidence="1">Shoot tip</tissue>
    </source>
</reference>
<feature type="non-terminal residue" evidence="1">
    <location>
        <position position="24"/>
    </location>
</feature>
<protein>
    <submittedName>
        <fullName evidence="1">Uncharacterized protein</fullName>
    </submittedName>
</protein>
<accession>A0ABQ9BKE0</accession>
<evidence type="ECO:0000313" key="1">
    <source>
        <dbReference type="EMBL" id="KAJ6386298.1"/>
    </source>
</evidence>
<evidence type="ECO:0000313" key="2">
    <source>
        <dbReference type="Proteomes" id="UP001141253"/>
    </source>
</evidence>
<comment type="caution">
    <text evidence="1">The sequence shown here is derived from an EMBL/GenBank/DDBJ whole genome shotgun (WGS) entry which is preliminary data.</text>
</comment>
<dbReference type="EMBL" id="JAPFFI010000008">
    <property type="protein sequence ID" value="KAJ6386298.1"/>
    <property type="molecule type" value="Genomic_DNA"/>
</dbReference>
<reference evidence="1" key="2">
    <citation type="journal article" date="2023" name="Int. J. Mol. Sci.">
        <title>De Novo Assembly and Annotation of 11 Diverse Shrub Willow (Salix) Genomes Reveals Novel Gene Organization in Sex-Linked Regions.</title>
        <authorList>
            <person name="Hyden B."/>
            <person name="Feng K."/>
            <person name="Yates T.B."/>
            <person name="Jawdy S."/>
            <person name="Cereghino C."/>
            <person name="Smart L.B."/>
            <person name="Muchero W."/>
        </authorList>
    </citation>
    <scope>NUCLEOTIDE SEQUENCE</scope>
    <source>
        <tissue evidence="1">Shoot tip</tissue>
    </source>
</reference>